<feature type="compositionally biased region" description="Pro residues" evidence="1">
    <location>
        <begin position="335"/>
        <end position="347"/>
    </location>
</feature>
<dbReference type="GO" id="GO:0003723">
    <property type="term" value="F:RNA binding"/>
    <property type="evidence" value="ECO:0007669"/>
    <property type="project" value="InterPro"/>
</dbReference>
<dbReference type="AlphaFoldDB" id="A0A813HNX9"/>
<evidence type="ECO:0000256" key="1">
    <source>
        <dbReference type="SAM" id="MobiDB-lite"/>
    </source>
</evidence>
<dbReference type="Gene3D" id="3.30.70.330">
    <property type="match status" value="1"/>
</dbReference>
<reference evidence="3" key="1">
    <citation type="submission" date="2021-02" db="EMBL/GenBank/DDBJ databases">
        <authorList>
            <person name="Dougan E. K."/>
            <person name="Rhodes N."/>
            <person name="Thang M."/>
            <person name="Chan C."/>
        </authorList>
    </citation>
    <scope>NUCLEOTIDE SEQUENCE</scope>
</reference>
<feature type="compositionally biased region" description="Polar residues" evidence="1">
    <location>
        <begin position="202"/>
        <end position="222"/>
    </location>
</feature>
<organism evidence="3 4">
    <name type="scientific">Polarella glacialis</name>
    <name type="common">Dinoflagellate</name>
    <dbReference type="NCBI Taxonomy" id="89957"/>
    <lineage>
        <taxon>Eukaryota</taxon>
        <taxon>Sar</taxon>
        <taxon>Alveolata</taxon>
        <taxon>Dinophyceae</taxon>
        <taxon>Suessiales</taxon>
        <taxon>Suessiaceae</taxon>
        <taxon>Polarella</taxon>
    </lineage>
</organism>
<accession>A0A813HNX9</accession>
<feature type="domain" description="RRM" evidence="2">
    <location>
        <begin position="114"/>
        <end position="182"/>
    </location>
</feature>
<name>A0A813HNX9_POLGL</name>
<dbReference type="SUPFAM" id="SSF54928">
    <property type="entry name" value="RNA-binding domain, RBD"/>
    <property type="match status" value="1"/>
</dbReference>
<feature type="domain" description="RRM" evidence="2">
    <location>
        <begin position="15"/>
        <end position="85"/>
    </location>
</feature>
<feature type="region of interest" description="Disordered" evidence="1">
    <location>
        <begin position="193"/>
        <end position="439"/>
    </location>
</feature>
<dbReference type="Pfam" id="PF00076">
    <property type="entry name" value="RRM_1"/>
    <property type="match status" value="1"/>
</dbReference>
<feature type="compositionally biased region" description="Gly residues" evidence="1">
    <location>
        <begin position="305"/>
        <end position="332"/>
    </location>
</feature>
<dbReference type="EMBL" id="CAJNNW010001603">
    <property type="protein sequence ID" value="CAE8639799.1"/>
    <property type="molecule type" value="Genomic_DNA"/>
</dbReference>
<feature type="compositionally biased region" description="Pro residues" evidence="1">
    <location>
        <begin position="386"/>
        <end position="406"/>
    </location>
</feature>
<gene>
    <name evidence="3" type="ORF">PGLA2088_LOCUS1997</name>
</gene>
<dbReference type="Proteomes" id="UP000626109">
    <property type="component" value="Unassembled WGS sequence"/>
</dbReference>
<dbReference type="InterPro" id="IPR012677">
    <property type="entry name" value="Nucleotide-bd_a/b_plait_sf"/>
</dbReference>
<dbReference type="InterPro" id="IPR035979">
    <property type="entry name" value="RBD_domain_sf"/>
</dbReference>
<sequence>MYMNASGGKRPSGPCVKAVNLALGISTAVLKEALSRWGVEGIKEVVLSEGRFGPIALFLFKSGEQAELMMMAQGVEVEGRPLMLEYMSAAPPAMRIPERRAPVASRELPPSTKLVKATGLPKEIMEEDLVTHLRSHGVLGIAKVVLQRGQEGTVWFNEVENVKSAISKANNTIFREKTLTLQAIHEEWGQMLPDHEPREWTGGSNMHASPHNGRSSRGQGSEYSEDGRGRHAGARDGVAQGGKGFNGGKDGSNAWRNGEQQPAGGRYPRASSSGAPLPAPHDPNGYYRGGEASSSNSGRREAPSGDGGWNKGGSSNGGQGREGGWGAPGGTWGLIPPPNPSWGPPPAQSWDVDKGGGKGCWGRPDGPATDSWGGKGWAHPAYPSHPGRPGPPGPAGPPGYPDPPGLPVLLVNGGHRPWAPPPQHPGRAEGRGGHRSGPY</sequence>
<proteinExistence type="predicted"/>
<feature type="compositionally biased region" description="Gly residues" evidence="1">
    <location>
        <begin position="239"/>
        <end position="250"/>
    </location>
</feature>
<protein>
    <recommendedName>
        <fullName evidence="2">RRM domain-containing protein</fullName>
    </recommendedName>
</protein>
<evidence type="ECO:0000313" key="4">
    <source>
        <dbReference type="Proteomes" id="UP000626109"/>
    </source>
</evidence>
<dbReference type="InterPro" id="IPR000504">
    <property type="entry name" value="RRM_dom"/>
</dbReference>
<evidence type="ECO:0000259" key="2">
    <source>
        <dbReference type="SMART" id="SM00360"/>
    </source>
</evidence>
<comment type="caution">
    <text evidence="3">The sequence shown here is derived from an EMBL/GenBank/DDBJ whole genome shotgun (WGS) entry which is preliminary data.</text>
</comment>
<evidence type="ECO:0000313" key="3">
    <source>
        <dbReference type="EMBL" id="CAE8639799.1"/>
    </source>
</evidence>
<dbReference type="SMART" id="SM00360">
    <property type="entry name" value="RRM"/>
    <property type="match status" value="2"/>
</dbReference>